<name>A8B5J0_GIAIC</name>
<dbReference type="EMBL" id="AACB03000001">
    <property type="protein sequence ID" value="KAE8305166.1"/>
    <property type="molecule type" value="Genomic_DNA"/>
</dbReference>
<keyword evidence="2" id="KW-1185">Reference proteome</keyword>
<evidence type="ECO:0000313" key="1">
    <source>
        <dbReference type="EMBL" id="KAE8305166.1"/>
    </source>
</evidence>
<dbReference type="GeneID" id="5702148"/>
<evidence type="ECO:0000313" key="2">
    <source>
        <dbReference type="Proteomes" id="UP000001548"/>
    </source>
</evidence>
<dbReference type="KEGG" id="gla:GL50803_009072"/>
<dbReference type="OMA" id="IRESYYS"/>
<dbReference type="RefSeq" id="XP_001709233.1">
    <property type="nucleotide sequence ID" value="XM_001709181.1"/>
</dbReference>
<gene>
    <name evidence="1" type="ORF">GL50803_009072</name>
</gene>
<accession>A8B5J0</accession>
<proteinExistence type="predicted"/>
<dbReference type="AlphaFoldDB" id="A8B5J0"/>
<dbReference type="VEuPathDB" id="GiardiaDB:GL50803_9072"/>
<dbReference type="Proteomes" id="UP000001548">
    <property type="component" value="Unassembled WGS sequence"/>
</dbReference>
<organism evidence="1 2">
    <name type="scientific">Giardia intestinalis (strain ATCC 50803 / WB clone C6)</name>
    <name type="common">Giardia lamblia</name>
    <dbReference type="NCBI Taxonomy" id="184922"/>
    <lineage>
        <taxon>Eukaryota</taxon>
        <taxon>Metamonada</taxon>
        <taxon>Diplomonadida</taxon>
        <taxon>Hexamitidae</taxon>
        <taxon>Giardiinae</taxon>
        <taxon>Giardia</taxon>
    </lineage>
</organism>
<reference evidence="1 2" key="1">
    <citation type="journal article" date="2007" name="Science">
        <title>Genomic minimalism in the early diverging intestinal parasite Giardia lamblia.</title>
        <authorList>
            <person name="Morrison H.G."/>
            <person name="McArthur A.G."/>
            <person name="Gillin F.D."/>
            <person name="Aley S.B."/>
            <person name="Adam R.D."/>
            <person name="Olsen G.J."/>
            <person name="Best A.A."/>
            <person name="Cande W.Z."/>
            <person name="Chen F."/>
            <person name="Cipriano M.J."/>
            <person name="Davids B.J."/>
            <person name="Dawson S.C."/>
            <person name="Elmendorf H.G."/>
            <person name="Hehl A.B."/>
            <person name="Holder M.E."/>
            <person name="Huse S.M."/>
            <person name="Kim U.U."/>
            <person name="Lasek-Nesselquist E."/>
            <person name="Manning G."/>
            <person name="Nigam A."/>
            <person name="Nixon J.E."/>
            <person name="Palm D."/>
            <person name="Passamaneck N.E."/>
            <person name="Prabhu A."/>
            <person name="Reich C.I."/>
            <person name="Reiner D.S."/>
            <person name="Samuelson J."/>
            <person name="Svard S.G."/>
            <person name="Sogin M.L."/>
        </authorList>
    </citation>
    <scope>NUCLEOTIDE SEQUENCE [LARGE SCALE GENOMIC DNA]</scope>
    <source>
        <strain evidence="1 2">WB C6</strain>
    </source>
</reference>
<sequence length="190" mass="21754">MDHSGGLLDLLIGFLEGRVSKEEYCLSCAAICTSLRSGAFLYSGKEYSSFIADIQESRCFAALQEQYKYLDERIHFLSEAFAKAYPPEACELIRENYYALNNELQDTENKFKDHRSDMTTLNSLKEEVKKSIKDFEDTANKLSKALFHSFNADTGNWRTKEWNQKRYSARLPATGGRRKKFSREGGAPVE</sequence>
<protein>
    <submittedName>
        <fullName evidence="1">Uncharacterized protein</fullName>
    </submittedName>
</protein>
<comment type="caution">
    <text evidence="1">The sequence shown here is derived from an EMBL/GenBank/DDBJ whole genome shotgun (WGS) entry which is preliminary data.</text>
</comment>
<dbReference type="HOGENOM" id="CLU_1430503_0_0_1"/>